<evidence type="ECO:0000313" key="4">
    <source>
        <dbReference type="WBParaSite" id="Hba_16317"/>
    </source>
</evidence>
<evidence type="ECO:0000313" key="3">
    <source>
        <dbReference type="Proteomes" id="UP000095283"/>
    </source>
</evidence>
<dbReference type="WBParaSite" id="Hba_16317">
    <property type="protein sequence ID" value="Hba_16317"/>
    <property type="gene ID" value="Hba_16317"/>
</dbReference>
<dbReference type="InterPro" id="IPR009072">
    <property type="entry name" value="Histone-fold"/>
</dbReference>
<dbReference type="Proteomes" id="UP000095283">
    <property type="component" value="Unplaced"/>
</dbReference>
<dbReference type="PRINTS" id="PR00621">
    <property type="entry name" value="HISTONEH2B"/>
</dbReference>
<evidence type="ECO:0000256" key="1">
    <source>
        <dbReference type="ARBA" id="ARBA00006846"/>
    </source>
</evidence>
<dbReference type="GO" id="GO:0030527">
    <property type="term" value="F:structural constituent of chromatin"/>
    <property type="evidence" value="ECO:0007669"/>
    <property type="project" value="InterPro"/>
</dbReference>
<organism evidence="3 4">
    <name type="scientific">Heterorhabditis bacteriophora</name>
    <name type="common">Entomopathogenic nematode worm</name>
    <dbReference type="NCBI Taxonomy" id="37862"/>
    <lineage>
        <taxon>Eukaryota</taxon>
        <taxon>Metazoa</taxon>
        <taxon>Ecdysozoa</taxon>
        <taxon>Nematoda</taxon>
        <taxon>Chromadorea</taxon>
        <taxon>Rhabditida</taxon>
        <taxon>Rhabditina</taxon>
        <taxon>Rhabditomorpha</taxon>
        <taxon>Strongyloidea</taxon>
        <taxon>Heterorhabditidae</taxon>
        <taxon>Heterorhabditis</taxon>
    </lineage>
</organism>
<keyword evidence="3" id="KW-1185">Reference proteome</keyword>
<name>A0A1I7XFM2_HETBA</name>
<dbReference type="SUPFAM" id="SSF47113">
    <property type="entry name" value="Histone-fold"/>
    <property type="match status" value="1"/>
</dbReference>
<sequence length="432" mass="49036">MVRVNRNRVSPIPPDTVKVETTTNAQGSTGIHSISSKETKMMKSILKKKKKLSFSSHIHKVLKQVHPDCRMSRKAMSIMESMVNDVFERFINEALTIQNYNGKKTMTSRVPKFAVITLEDGIDIACLNSLLLSVGCTNVMFLENLEEYFNKTVPQSIAISDHISSSCSGEISNDNVCKATAATATAIILRSSDPDNVSLYSDFDRYSPSHNSGTLLTKRGIEEISVCRWWNLARHASSHIKVKSFKCVGCKYQKDDRQTVRHHMVMVHGQDFTSTDPIDNNCPELKELRKVLTALCFPKARTDWQVPYILPNLDMLLKLQKDNNITRHRCIDCHVRYVSIRNDMISEEASSLFVLHLIDKHSSECILFKCSKCGYRSIDKMGFLQLQMPLYNLLSAPVQSPAEDNVLEKLRGKERTLTIVASHDEFILRYVI</sequence>
<dbReference type="Gene3D" id="1.10.20.10">
    <property type="entry name" value="Histone, subunit A"/>
    <property type="match status" value="1"/>
</dbReference>
<dbReference type="AlphaFoldDB" id="A0A1I7XFM2"/>
<dbReference type="SMART" id="SM00427">
    <property type="entry name" value="H2B"/>
    <property type="match status" value="1"/>
</dbReference>
<dbReference type="InterPro" id="IPR007125">
    <property type="entry name" value="H2A/H2B/H3"/>
</dbReference>
<comment type="similarity">
    <text evidence="1">Belongs to the histone H2B family.</text>
</comment>
<dbReference type="InterPro" id="IPR000558">
    <property type="entry name" value="Histone_H2B"/>
</dbReference>
<dbReference type="PANTHER" id="PTHR23428">
    <property type="entry name" value="HISTONE H2B"/>
    <property type="match status" value="1"/>
</dbReference>
<evidence type="ECO:0000259" key="2">
    <source>
        <dbReference type="Pfam" id="PF00125"/>
    </source>
</evidence>
<dbReference type="GO" id="GO:0003677">
    <property type="term" value="F:DNA binding"/>
    <property type="evidence" value="ECO:0007669"/>
    <property type="project" value="InterPro"/>
</dbReference>
<dbReference type="GO" id="GO:0046982">
    <property type="term" value="F:protein heterodimerization activity"/>
    <property type="evidence" value="ECO:0007669"/>
    <property type="project" value="InterPro"/>
</dbReference>
<accession>A0A1I7XFM2</accession>
<dbReference type="Pfam" id="PF00125">
    <property type="entry name" value="Histone"/>
    <property type="match status" value="1"/>
</dbReference>
<protein>
    <submittedName>
        <fullName evidence="4">Histone domain-containing protein</fullName>
    </submittedName>
</protein>
<dbReference type="GO" id="GO:0000786">
    <property type="term" value="C:nucleosome"/>
    <property type="evidence" value="ECO:0007669"/>
    <property type="project" value="InterPro"/>
</dbReference>
<reference evidence="4" key="1">
    <citation type="submission" date="2016-11" db="UniProtKB">
        <authorList>
            <consortium name="WormBaseParasite"/>
        </authorList>
    </citation>
    <scope>IDENTIFICATION</scope>
</reference>
<feature type="domain" description="Core Histone H2A/H2B/H3" evidence="2">
    <location>
        <begin position="43"/>
        <end position="109"/>
    </location>
</feature>
<proteinExistence type="inferred from homology"/>